<dbReference type="Proteomes" id="UP001500171">
    <property type="component" value="Unassembled WGS sequence"/>
</dbReference>
<protein>
    <submittedName>
        <fullName evidence="3">DUF1266 domain-containing protein</fullName>
    </submittedName>
</protein>
<keyword evidence="1" id="KW-0812">Transmembrane</keyword>
<reference evidence="4" key="1">
    <citation type="journal article" date="2019" name="Int. J. Syst. Evol. Microbiol.">
        <title>The Global Catalogue of Microorganisms (GCM) 10K type strain sequencing project: providing services to taxonomists for standard genome sequencing and annotation.</title>
        <authorList>
            <consortium name="The Broad Institute Genomics Platform"/>
            <consortium name="The Broad Institute Genome Sequencing Center for Infectious Disease"/>
            <person name="Wu L."/>
            <person name="Ma J."/>
        </authorList>
    </citation>
    <scope>NUCLEOTIDE SEQUENCE [LARGE SCALE GENOMIC DNA]</scope>
    <source>
        <strain evidence="4">JCM 18050</strain>
    </source>
</reference>
<gene>
    <name evidence="3" type="ORF">GCM10023211_11020</name>
</gene>
<evidence type="ECO:0000259" key="2">
    <source>
        <dbReference type="Pfam" id="PF06889"/>
    </source>
</evidence>
<dbReference type="Pfam" id="PF06889">
    <property type="entry name" value="DUF1266"/>
    <property type="match status" value="1"/>
</dbReference>
<sequence length="266" mass="30289">MTTIIIILVIMAIVWFKFGRTILLLINVFRHKAFSCNPNKTANLSYERQLALSAALIIAEQNMFYTDTLETTKVGAIKAEQKQRLRSAWGIYSTDSALARLKTFGLIHQEYNAAIQTFLAVDKSQWQSYIELHFPEMDQNDIYNYTDSLQAVSATLIEYKIAADSNEVQDIFKRGALAWDLGRLVYIARASYTCGYITAEQAWQSIDSIMPQLSMAFTSWNAFGQSYMLGRSIWSHDDGAISGLFDIYFQAISDPKSPWLKYPLPH</sequence>
<feature type="transmembrane region" description="Helical" evidence="1">
    <location>
        <begin position="6"/>
        <end position="29"/>
    </location>
</feature>
<name>A0ABP9N5A4_9GAMM</name>
<keyword evidence="4" id="KW-1185">Reference proteome</keyword>
<evidence type="ECO:0000313" key="4">
    <source>
        <dbReference type="Proteomes" id="UP001500171"/>
    </source>
</evidence>
<dbReference type="InterPro" id="IPR009677">
    <property type="entry name" value="DUF1266"/>
</dbReference>
<comment type="caution">
    <text evidence="3">The sequence shown here is derived from an EMBL/GenBank/DDBJ whole genome shotgun (WGS) entry which is preliminary data.</text>
</comment>
<proteinExistence type="predicted"/>
<feature type="domain" description="DUF1266" evidence="2">
    <location>
        <begin position="84"/>
        <end position="263"/>
    </location>
</feature>
<dbReference type="RefSeq" id="WP_345489660.1">
    <property type="nucleotide sequence ID" value="NZ_BAABHY010000001.1"/>
</dbReference>
<evidence type="ECO:0000256" key="1">
    <source>
        <dbReference type="SAM" id="Phobius"/>
    </source>
</evidence>
<organism evidence="3 4">
    <name type="scientific">Orbus sasakiae</name>
    <dbReference type="NCBI Taxonomy" id="1078475"/>
    <lineage>
        <taxon>Bacteria</taxon>
        <taxon>Pseudomonadati</taxon>
        <taxon>Pseudomonadota</taxon>
        <taxon>Gammaproteobacteria</taxon>
        <taxon>Orbales</taxon>
        <taxon>Orbaceae</taxon>
        <taxon>Orbus</taxon>
    </lineage>
</organism>
<keyword evidence="1" id="KW-0472">Membrane</keyword>
<evidence type="ECO:0000313" key="3">
    <source>
        <dbReference type="EMBL" id="GAA5108572.1"/>
    </source>
</evidence>
<accession>A0ABP9N5A4</accession>
<dbReference type="EMBL" id="BAABHY010000001">
    <property type="protein sequence ID" value="GAA5108572.1"/>
    <property type="molecule type" value="Genomic_DNA"/>
</dbReference>
<keyword evidence="1" id="KW-1133">Transmembrane helix</keyword>